<gene>
    <name evidence="1" type="ORF">DRJ33_05290</name>
</gene>
<comment type="caution">
    <text evidence="1">The sequence shown here is derived from an EMBL/GenBank/DDBJ whole genome shotgun (WGS) entry which is preliminary data.</text>
</comment>
<dbReference type="AlphaFoldDB" id="A0A497EWZ0"/>
<reference evidence="1 2" key="1">
    <citation type="submission" date="2018-06" db="EMBL/GenBank/DDBJ databases">
        <title>Extensive metabolic versatility and redundancy in microbially diverse, dynamic hydrothermal sediments.</title>
        <authorList>
            <person name="Dombrowski N."/>
            <person name="Teske A."/>
            <person name="Baker B.J."/>
        </authorList>
    </citation>
    <scope>NUCLEOTIDE SEQUENCE [LARGE SCALE GENOMIC DNA]</scope>
    <source>
        <strain evidence="1">B34_G17</strain>
    </source>
</reference>
<evidence type="ECO:0000313" key="2">
    <source>
        <dbReference type="Proteomes" id="UP000272051"/>
    </source>
</evidence>
<dbReference type="EMBL" id="QMQX01000088">
    <property type="protein sequence ID" value="RLE51745.1"/>
    <property type="molecule type" value="Genomic_DNA"/>
</dbReference>
<name>A0A497EWZ0_9CREN</name>
<accession>A0A497EWZ0</accession>
<sequence length="69" mass="8032">MKRFYALYSCLRLRLRRLAYSFLKATLDGDFAVQNCDAVILATVHRAENVNDPRYLGTLSKFSLKLLYQ</sequence>
<dbReference type="Proteomes" id="UP000272051">
    <property type="component" value="Unassembled WGS sequence"/>
</dbReference>
<organism evidence="1 2">
    <name type="scientific">Thermoproteota archaeon</name>
    <dbReference type="NCBI Taxonomy" id="2056631"/>
    <lineage>
        <taxon>Archaea</taxon>
        <taxon>Thermoproteota</taxon>
    </lineage>
</organism>
<protein>
    <submittedName>
        <fullName evidence="1">Uncharacterized protein</fullName>
    </submittedName>
</protein>
<proteinExistence type="predicted"/>
<evidence type="ECO:0000313" key="1">
    <source>
        <dbReference type="EMBL" id="RLE51745.1"/>
    </source>
</evidence>